<evidence type="ECO:0000256" key="2">
    <source>
        <dbReference type="SAM" id="MobiDB-lite"/>
    </source>
</evidence>
<dbReference type="Gene3D" id="2.30.29.30">
    <property type="entry name" value="Pleckstrin-homology domain (PH domain)/Phosphotyrosine-binding domain (PTB)"/>
    <property type="match status" value="1"/>
</dbReference>
<comment type="caution">
    <text evidence="4">The sequence shown here is derived from an EMBL/GenBank/DDBJ whole genome shotgun (WGS) entry which is preliminary data.</text>
</comment>
<dbReference type="Gene3D" id="1.10.472.80">
    <property type="entry name" value="Ypt/Rab-GAP domain of gyp1p, domain 3"/>
    <property type="match status" value="1"/>
</dbReference>
<keyword evidence="5" id="KW-1185">Reference proteome</keyword>
<feature type="domain" description="Rab-GAP TBC" evidence="3">
    <location>
        <begin position="212"/>
        <end position="559"/>
    </location>
</feature>
<dbReference type="PANTHER" id="PTHR22957:SF337">
    <property type="entry name" value="TBC1 DOMAIN FAMILY MEMBER 5"/>
    <property type="match status" value="1"/>
</dbReference>
<feature type="compositionally biased region" description="Polar residues" evidence="2">
    <location>
        <begin position="1"/>
        <end position="29"/>
    </location>
</feature>
<dbReference type="InterPro" id="IPR035969">
    <property type="entry name" value="Rab-GAP_TBC_sf"/>
</dbReference>
<dbReference type="InterPro" id="IPR011993">
    <property type="entry name" value="PH-like_dom_sf"/>
</dbReference>
<feature type="region of interest" description="Disordered" evidence="2">
    <location>
        <begin position="1"/>
        <end position="30"/>
    </location>
</feature>
<dbReference type="SUPFAM" id="SSF50729">
    <property type="entry name" value="PH domain-like"/>
    <property type="match status" value="1"/>
</dbReference>
<evidence type="ECO:0000259" key="3">
    <source>
        <dbReference type="PROSITE" id="PS50086"/>
    </source>
</evidence>
<reference evidence="4" key="1">
    <citation type="submission" date="2019-03" db="EMBL/GenBank/DDBJ databases">
        <title>Long read genome sequence of the mycoparasitic Pythium oligandrum ATCC 38472 isolated from sugarbeet rhizosphere.</title>
        <authorList>
            <person name="Gaulin E."/>
        </authorList>
    </citation>
    <scope>NUCLEOTIDE SEQUENCE</scope>
    <source>
        <strain evidence="4">ATCC 38472_TT</strain>
    </source>
</reference>
<dbReference type="SMART" id="SM00233">
    <property type="entry name" value="PH"/>
    <property type="match status" value="1"/>
</dbReference>
<dbReference type="EMBL" id="SPLM01000108">
    <property type="protein sequence ID" value="TMW60790.1"/>
    <property type="molecule type" value="Genomic_DNA"/>
</dbReference>
<evidence type="ECO:0000256" key="1">
    <source>
        <dbReference type="ARBA" id="ARBA00022468"/>
    </source>
</evidence>
<name>A0A8K1CCU9_PYTOL</name>
<dbReference type="SMART" id="SM00164">
    <property type="entry name" value="TBC"/>
    <property type="match status" value="1"/>
</dbReference>
<keyword evidence="1" id="KW-0343">GTPase activation</keyword>
<gene>
    <name evidence="4" type="ORF">Poli38472_000832</name>
</gene>
<protein>
    <recommendedName>
        <fullName evidence="3">Rab-GAP TBC domain-containing protein</fullName>
    </recommendedName>
</protein>
<evidence type="ECO:0000313" key="5">
    <source>
        <dbReference type="Proteomes" id="UP000794436"/>
    </source>
</evidence>
<sequence length="630" mass="71386">MSSASDAKSPSGVSEPLSFQPNVTSSTKGGDSMWSRLFRPFSLESPMVHRFLPKLKAGRFLIEVGDKSEWRQYEIVLAGSSIGDLGLYYYGSKADQAPVGCIHLHSAHVDVLEEVLMVITQDKTWFLCANSGRDASDWAEEICAAIDRVSQAILLQGNGPRSKRRRLSSHVSAVTLKEIQSREPRARVDEFLEIFVRSNHEDVRMQAMEGALSWSCMRNLAWRLWLDVLPLDMAFTEWIPTTRIKREKYASQREQHALFRECLKGKQNDEEFIAACETTEDSLLYSIFKDVYRTQGSMDYFRSASVQCMLIRILYTYSNAHPGISYNQGMGELLATIVYLLHTEQWPGNSKSSKSSALQESSQLTSNRTSLERLIDDEDASYVYVESFIDIQDDTTYLDREKFLRLVPFTGGVGKYQDCCREAAEEIICELTLPTYIEHDAYLLLEEIMFRMAGAFCPEAARASSNRTPKSKKHKRSSKSTACTVTLFASEMASSPLYDQMNAIHHHILSRCDPPTARHIAALGLEPQMFVLRWVRVLMSREFEMAQVWQIWDAIFSLTPSDFSFINLLCVAAVREFREEILQVEDATAVLLCLRDLSDKVDADRLVDNARELYDALMIAAAVEATNGSH</sequence>
<dbReference type="OrthoDB" id="27140at2759"/>
<dbReference type="GO" id="GO:0005096">
    <property type="term" value="F:GTPase activator activity"/>
    <property type="evidence" value="ECO:0007669"/>
    <property type="project" value="UniProtKB-KW"/>
</dbReference>
<dbReference type="Proteomes" id="UP000794436">
    <property type="component" value="Unassembled WGS sequence"/>
</dbReference>
<dbReference type="Pfam" id="PF00566">
    <property type="entry name" value="RabGAP-TBC"/>
    <property type="match status" value="2"/>
</dbReference>
<dbReference type="AlphaFoldDB" id="A0A8K1CCU9"/>
<dbReference type="InterPro" id="IPR000195">
    <property type="entry name" value="Rab-GAP-TBC_dom"/>
</dbReference>
<proteinExistence type="predicted"/>
<dbReference type="SUPFAM" id="SSF47923">
    <property type="entry name" value="Ypt/Rab-GAP domain of gyp1p"/>
    <property type="match status" value="2"/>
</dbReference>
<accession>A0A8K1CCU9</accession>
<organism evidence="4 5">
    <name type="scientific">Pythium oligandrum</name>
    <name type="common">Mycoparasitic fungus</name>
    <dbReference type="NCBI Taxonomy" id="41045"/>
    <lineage>
        <taxon>Eukaryota</taxon>
        <taxon>Sar</taxon>
        <taxon>Stramenopiles</taxon>
        <taxon>Oomycota</taxon>
        <taxon>Peronosporomycetes</taxon>
        <taxon>Pythiales</taxon>
        <taxon>Pythiaceae</taxon>
        <taxon>Pythium</taxon>
    </lineage>
</organism>
<evidence type="ECO:0000313" key="4">
    <source>
        <dbReference type="EMBL" id="TMW60790.1"/>
    </source>
</evidence>
<dbReference type="Gene3D" id="1.10.8.270">
    <property type="entry name" value="putative rabgap domain of human tbc1 domain family member 14 like domains"/>
    <property type="match status" value="1"/>
</dbReference>
<dbReference type="PROSITE" id="PS50086">
    <property type="entry name" value="TBC_RABGAP"/>
    <property type="match status" value="1"/>
</dbReference>
<dbReference type="PANTHER" id="PTHR22957">
    <property type="entry name" value="TBC1 DOMAIN FAMILY MEMBER GTPASE-ACTIVATING PROTEIN"/>
    <property type="match status" value="1"/>
</dbReference>
<dbReference type="InterPro" id="IPR001849">
    <property type="entry name" value="PH_domain"/>
</dbReference>